<gene>
    <name evidence="6" type="ORF">S06H3_41027</name>
</gene>
<sequence>DITIIARTHYRAEWVEQEMDRIGIPWFDRYRLNFQDSWETALGLAIIELAHNPSSSLFLHRVLAAVEEGGLAYRLGDEDSLDVALKIRDKLKTYENLELDPNKVHKILDAAGMIEIIQNASAGISDAQRRTNNLEMMMGNISSEAEKHKIDLLNVINRFSGHGAVQIISGHQAKGGEFDVVFFIGLEDDVLPDYRAHDDDDKLAEERRIFYVGLTRARKAAYLTSVVHRPMRGWVKNAIPSRFIGHIPDEYFSEVTL</sequence>
<dbReference type="Pfam" id="PF13361">
    <property type="entry name" value="UvrD_C"/>
    <property type="match status" value="1"/>
</dbReference>
<dbReference type="Gene3D" id="1.10.486.10">
    <property type="entry name" value="PCRA, domain 4"/>
    <property type="match status" value="1"/>
</dbReference>
<name>X1NF07_9ZZZZ</name>
<dbReference type="GO" id="GO:0005524">
    <property type="term" value="F:ATP binding"/>
    <property type="evidence" value="ECO:0007669"/>
    <property type="project" value="UniProtKB-KW"/>
</dbReference>
<dbReference type="PANTHER" id="PTHR11070">
    <property type="entry name" value="UVRD / RECB / PCRA DNA HELICASE FAMILY MEMBER"/>
    <property type="match status" value="1"/>
</dbReference>
<keyword evidence="4" id="KW-0067">ATP-binding</keyword>
<evidence type="ECO:0000259" key="5">
    <source>
        <dbReference type="Pfam" id="PF13361"/>
    </source>
</evidence>
<dbReference type="InterPro" id="IPR014017">
    <property type="entry name" value="DNA_helicase_UvrD-like_C"/>
</dbReference>
<evidence type="ECO:0000313" key="6">
    <source>
        <dbReference type="EMBL" id="GAI42183.1"/>
    </source>
</evidence>
<dbReference type="GO" id="GO:0043138">
    <property type="term" value="F:3'-5' DNA helicase activity"/>
    <property type="evidence" value="ECO:0007669"/>
    <property type="project" value="TreeGrafter"/>
</dbReference>
<evidence type="ECO:0000256" key="1">
    <source>
        <dbReference type="ARBA" id="ARBA00022741"/>
    </source>
</evidence>
<dbReference type="EMBL" id="BARV01025234">
    <property type="protein sequence ID" value="GAI42183.1"/>
    <property type="molecule type" value="Genomic_DNA"/>
</dbReference>
<keyword evidence="3" id="KW-0347">Helicase</keyword>
<dbReference type="PANTHER" id="PTHR11070:SF2">
    <property type="entry name" value="ATP-DEPENDENT DNA HELICASE SRS2"/>
    <property type="match status" value="1"/>
</dbReference>
<evidence type="ECO:0000256" key="3">
    <source>
        <dbReference type="ARBA" id="ARBA00022806"/>
    </source>
</evidence>
<comment type="caution">
    <text evidence="6">The sequence shown here is derived from an EMBL/GenBank/DDBJ whole genome shotgun (WGS) entry which is preliminary data.</text>
</comment>
<dbReference type="Gene3D" id="3.40.50.300">
    <property type="entry name" value="P-loop containing nucleotide triphosphate hydrolases"/>
    <property type="match status" value="1"/>
</dbReference>
<dbReference type="GO" id="GO:0016787">
    <property type="term" value="F:hydrolase activity"/>
    <property type="evidence" value="ECO:0007669"/>
    <property type="project" value="UniProtKB-KW"/>
</dbReference>
<dbReference type="GO" id="GO:0000725">
    <property type="term" value="P:recombinational repair"/>
    <property type="evidence" value="ECO:0007669"/>
    <property type="project" value="TreeGrafter"/>
</dbReference>
<dbReference type="InterPro" id="IPR000212">
    <property type="entry name" value="DNA_helicase_UvrD/REP"/>
</dbReference>
<evidence type="ECO:0000256" key="4">
    <source>
        <dbReference type="ARBA" id="ARBA00022840"/>
    </source>
</evidence>
<feature type="domain" description="UvrD-like helicase C-terminal" evidence="5">
    <location>
        <begin position="151"/>
        <end position="225"/>
    </location>
</feature>
<dbReference type="GO" id="GO:0003677">
    <property type="term" value="F:DNA binding"/>
    <property type="evidence" value="ECO:0007669"/>
    <property type="project" value="InterPro"/>
</dbReference>
<accession>X1NF07</accession>
<organism evidence="6">
    <name type="scientific">marine sediment metagenome</name>
    <dbReference type="NCBI Taxonomy" id="412755"/>
    <lineage>
        <taxon>unclassified sequences</taxon>
        <taxon>metagenomes</taxon>
        <taxon>ecological metagenomes</taxon>
    </lineage>
</organism>
<proteinExistence type="predicted"/>
<reference evidence="6" key="1">
    <citation type="journal article" date="2014" name="Front. Microbiol.">
        <title>High frequency of phylogenetically diverse reductive dehalogenase-homologous genes in deep subseafloor sedimentary metagenomes.</title>
        <authorList>
            <person name="Kawai M."/>
            <person name="Futagami T."/>
            <person name="Toyoda A."/>
            <person name="Takaki Y."/>
            <person name="Nishi S."/>
            <person name="Hori S."/>
            <person name="Arai W."/>
            <person name="Tsubouchi T."/>
            <person name="Morono Y."/>
            <person name="Uchiyama I."/>
            <person name="Ito T."/>
            <person name="Fujiyama A."/>
            <person name="Inagaki F."/>
            <person name="Takami H."/>
        </authorList>
    </citation>
    <scope>NUCLEOTIDE SEQUENCE</scope>
    <source>
        <strain evidence="6">Expedition CK06-06</strain>
    </source>
</reference>
<keyword evidence="1" id="KW-0547">Nucleotide-binding</keyword>
<dbReference type="SUPFAM" id="SSF52540">
    <property type="entry name" value="P-loop containing nucleoside triphosphate hydrolases"/>
    <property type="match status" value="1"/>
</dbReference>
<protein>
    <recommendedName>
        <fullName evidence="5">UvrD-like helicase C-terminal domain-containing protein</fullName>
    </recommendedName>
</protein>
<dbReference type="InterPro" id="IPR027417">
    <property type="entry name" value="P-loop_NTPase"/>
</dbReference>
<dbReference type="AlphaFoldDB" id="X1NF07"/>
<evidence type="ECO:0000256" key="2">
    <source>
        <dbReference type="ARBA" id="ARBA00022801"/>
    </source>
</evidence>
<keyword evidence="2" id="KW-0378">Hydrolase</keyword>
<feature type="non-terminal residue" evidence="6">
    <location>
        <position position="1"/>
    </location>
</feature>